<dbReference type="AlphaFoldDB" id="A0AAN8V458"/>
<evidence type="ECO:0000313" key="1">
    <source>
        <dbReference type="EMBL" id="KAK6927185.1"/>
    </source>
</evidence>
<keyword evidence="2" id="KW-1185">Reference proteome</keyword>
<protein>
    <submittedName>
        <fullName evidence="1">Uncharacterized protein</fullName>
    </submittedName>
</protein>
<accession>A0AAN8V458</accession>
<dbReference type="EMBL" id="JBAMMX010000015">
    <property type="protein sequence ID" value="KAK6927185.1"/>
    <property type="molecule type" value="Genomic_DNA"/>
</dbReference>
<comment type="caution">
    <text evidence="1">The sequence shown here is derived from an EMBL/GenBank/DDBJ whole genome shotgun (WGS) entry which is preliminary data.</text>
</comment>
<organism evidence="1 2">
    <name type="scientific">Dillenia turbinata</name>
    <dbReference type="NCBI Taxonomy" id="194707"/>
    <lineage>
        <taxon>Eukaryota</taxon>
        <taxon>Viridiplantae</taxon>
        <taxon>Streptophyta</taxon>
        <taxon>Embryophyta</taxon>
        <taxon>Tracheophyta</taxon>
        <taxon>Spermatophyta</taxon>
        <taxon>Magnoliopsida</taxon>
        <taxon>eudicotyledons</taxon>
        <taxon>Gunneridae</taxon>
        <taxon>Pentapetalae</taxon>
        <taxon>Dilleniales</taxon>
        <taxon>Dilleniaceae</taxon>
        <taxon>Dillenia</taxon>
    </lineage>
</organism>
<reference evidence="1 2" key="1">
    <citation type="submission" date="2023-12" db="EMBL/GenBank/DDBJ databases">
        <title>A high-quality genome assembly for Dillenia turbinata (Dilleniales).</title>
        <authorList>
            <person name="Chanderbali A."/>
        </authorList>
    </citation>
    <scope>NUCLEOTIDE SEQUENCE [LARGE SCALE GENOMIC DNA]</scope>
    <source>
        <strain evidence="1">LSX21</strain>
        <tissue evidence="1">Leaf</tissue>
    </source>
</reference>
<gene>
    <name evidence="1" type="ORF">RJ641_008904</name>
</gene>
<sequence length="62" mass="7368">MRHVHPVQAGSRARASRYSRHGRIQSDVYMIGPSDEICRVCTIFPTRHHTRVIRQRQYHDLK</sequence>
<proteinExistence type="predicted"/>
<name>A0AAN8V458_9MAGN</name>
<dbReference type="Proteomes" id="UP001370490">
    <property type="component" value="Unassembled WGS sequence"/>
</dbReference>
<evidence type="ECO:0000313" key="2">
    <source>
        <dbReference type="Proteomes" id="UP001370490"/>
    </source>
</evidence>